<evidence type="ECO:0000313" key="3">
    <source>
        <dbReference type="Proteomes" id="UP000467327"/>
    </source>
</evidence>
<protein>
    <recommendedName>
        <fullName evidence="1">DUF3631 domain-containing protein</fullName>
    </recommendedName>
</protein>
<dbReference type="Proteomes" id="UP000467327">
    <property type="component" value="Chromosome"/>
</dbReference>
<keyword evidence="3" id="KW-1185">Reference proteome</keyword>
<name>A0AAD1MBM2_9MYCO</name>
<evidence type="ECO:0000313" key="2">
    <source>
        <dbReference type="EMBL" id="BBX06735.1"/>
    </source>
</evidence>
<accession>A0AAD1MBM2</accession>
<dbReference type="AlphaFoldDB" id="A0AAD1MBM2"/>
<dbReference type="EMBL" id="AP022561">
    <property type="protein sequence ID" value="BBX06735.1"/>
    <property type="molecule type" value="Genomic_DNA"/>
</dbReference>
<reference evidence="2 3" key="1">
    <citation type="journal article" date="2019" name="Emerg. Microbes Infect.">
        <title>Comprehensive subspecies identification of 175 nontuberculous mycobacteria species based on 7547 genomic profiles.</title>
        <authorList>
            <person name="Matsumoto Y."/>
            <person name="Kinjo T."/>
            <person name="Motooka D."/>
            <person name="Nabeya D."/>
            <person name="Jung N."/>
            <person name="Uechi K."/>
            <person name="Horii T."/>
            <person name="Iida T."/>
            <person name="Fujita J."/>
            <person name="Nakamura S."/>
        </authorList>
    </citation>
    <scope>NUCLEOTIDE SEQUENCE [LARGE SCALE GENOMIC DNA]</scope>
    <source>
        <strain evidence="2 3">JCM 6376</strain>
    </source>
</reference>
<dbReference type="InterPro" id="IPR022081">
    <property type="entry name" value="DUF3631"/>
</dbReference>
<feature type="domain" description="DUF3631" evidence="1">
    <location>
        <begin position="33"/>
        <end position="208"/>
    </location>
</feature>
<dbReference type="KEGG" id="maic:MAIC_15380"/>
<gene>
    <name evidence="2" type="ORF">MAIC_15380</name>
</gene>
<evidence type="ECO:0000259" key="1">
    <source>
        <dbReference type="Pfam" id="PF12307"/>
    </source>
</evidence>
<proteinExistence type="predicted"/>
<organism evidence="2 3">
    <name type="scientific">Mycolicibacterium aichiense</name>
    <dbReference type="NCBI Taxonomy" id="1799"/>
    <lineage>
        <taxon>Bacteria</taxon>
        <taxon>Bacillati</taxon>
        <taxon>Actinomycetota</taxon>
        <taxon>Actinomycetes</taxon>
        <taxon>Mycobacteriales</taxon>
        <taxon>Mycobacteriaceae</taxon>
        <taxon>Mycolicibacterium</taxon>
    </lineage>
</organism>
<sequence>MVPTEFPTFAMVALAGIGAMPDTITDRAINITMRRRTGSERVAQFRCRRDEPVLHRLRDRLAVWAQAHIGELAVATPELPVEDRAADTWEPLVAVADAAGGQWPALARRACVAMVAGADDVEENRSLDIRLLYDIRQVFTDKAVPFLASNDLVDALKAVTESPWRDFDYTASKLAHRLAPFGVNPGHSIDKKVRGYRLEWFHDAFDRYLRPEPSGPSQTGTEQVR</sequence>
<dbReference type="Pfam" id="PF12307">
    <property type="entry name" value="DUF3631"/>
    <property type="match status" value="1"/>
</dbReference>